<organism evidence="1 2">
    <name type="scientific">Chitinophaga sancti</name>
    <dbReference type="NCBI Taxonomy" id="1004"/>
    <lineage>
        <taxon>Bacteria</taxon>
        <taxon>Pseudomonadati</taxon>
        <taxon>Bacteroidota</taxon>
        <taxon>Chitinophagia</taxon>
        <taxon>Chitinophagales</taxon>
        <taxon>Chitinophagaceae</taxon>
        <taxon>Chitinophaga</taxon>
    </lineage>
</organism>
<dbReference type="EMBL" id="CP140154">
    <property type="protein sequence ID" value="WQG87977.1"/>
    <property type="molecule type" value="Genomic_DNA"/>
</dbReference>
<gene>
    <name evidence="1" type="ORF">SR876_23910</name>
</gene>
<reference evidence="1 2" key="1">
    <citation type="submission" date="2023-11" db="EMBL/GenBank/DDBJ databases">
        <title>MicrobeMod: A computational toolkit for identifying prokaryotic methylation and restriction-modification with nanopore sequencing.</title>
        <authorList>
            <person name="Crits-Christoph A."/>
            <person name="Kang S.C."/>
            <person name="Lee H."/>
            <person name="Ostrov N."/>
        </authorList>
    </citation>
    <scope>NUCLEOTIDE SEQUENCE [LARGE SCALE GENOMIC DNA]</scope>
    <source>
        <strain evidence="1 2">ATCC 23090</strain>
    </source>
</reference>
<protein>
    <submittedName>
        <fullName evidence="1">Uncharacterized protein</fullName>
    </submittedName>
</protein>
<keyword evidence="2" id="KW-1185">Reference proteome</keyword>
<evidence type="ECO:0000313" key="2">
    <source>
        <dbReference type="Proteomes" id="UP001326715"/>
    </source>
</evidence>
<dbReference type="Proteomes" id="UP001326715">
    <property type="component" value="Chromosome"/>
</dbReference>
<accession>A0ABZ0XBK6</accession>
<proteinExistence type="predicted"/>
<name>A0ABZ0XBK6_9BACT</name>
<dbReference type="RefSeq" id="WP_072364464.1">
    <property type="nucleotide sequence ID" value="NZ_CP139972.1"/>
</dbReference>
<evidence type="ECO:0000313" key="1">
    <source>
        <dbReference type="EMBL" id="WQG87977.1"/>
    </source>
</evidence>
<sequence>MYSPFGYGVEAMLAHEVGLHNMIRLNHKPFTDGSGNAFAYYPETRTLESNEPGLIMPTPENTKLLLNDYFLKRSAGKTGDEYKLPPLNSIK</sequence>